<evidence type="ECO:0000313" key="2">
    <source>
        <dbReference type="EMBL" id="QTA37754.1"/>
    </source>
</evidence>
<organism evidence="2 3">
    <name type="scientific">Thermosipho ferrireducens</name>
    <dbReference type="NCBI Taxonomy" id="2571116"/>
    <lineage>
        <taxon>Bacteria</taxon>
        <taxon>Thermotogati</taxon>
        <taxon>Thermotogota</taxon>
        <taxon>Thermotogae</taxon>
        <taxon>Thermotogales</taxon>
        <taxon>Fervidobacteriaceae</taxon>
        <taxon>Thermosipho</taxon>
    </lineage>
</organism>
<sequence length="180" mass="21081">MLKGKLVRLRAYSKDDLEKVLEYINDSEVKKCLTPGIPFPFRKEDEEKWYQNLNPFSEKSYSFAIETLSDGEYIGGCGINNVYWKNSVATVGIFLGKPFWNKGYGTDAMRVLVNFIFNEMNINKVRLDVYSFNKRAIKSYEKVGFKVEGILREEIFREGKYHDIFVMGILRNEWKKINKA</sequence>
<name>A0ABX7S6D9_9BACT</name>
<dbReference type="PANTHER" id="PTHR43415">
    <property type="entry name" value="SPERMIDINE N(1)-ACETYLTRANSFERASE"/>
    <property type="match status" value="1"/>
</dbReference>
<dbReference type="InterPro" id="IPR000182">
    <property type="entry name" value="GNAT_dom"/>
</dbReference>
<proteinExistence type="predicted"/>
<evidence type="ECO:0000313" key="3">
    <source>
        <dbReference type="Proteomes" id="UP000671862"/>
    </source>
</evidence>
<keyword evidence="3" id="KW-1185">Reference proteome</keyword>
<reference evidence="2 3" key="1">
    <citation type="submission" date="2021-03" db="EMBL/GenBank/DDBJ databases">
        <title>Thermosipho ferrireducens sp.nov., an anaerobic thermophilic iron-reducing bacterium isolated from a deep-sea hydrothermal sulfide deposits.</title>
        <authorList>
            <person name="Zeng X."/>
            <person name="Chen Y."/>
            <person name="Shao Z."/>
        </authorList>
    </citation>
    <scope>NUCLEOTIDE SEQUENCE [LARGE SCALE GENOMIC DNA]</scope>
    <source>
        <strain evidence="2 3">JL129W03</strain>
    </source>
</reference>
<dbReference type="Pfam" id="PF13302">
    <property type="entry name" value="Acetyltransf_3"/>
    <property type="match status" value="1"/>
</dbReference>
<dbReference type="EMBL" id="CP071446">
    <property type="protein sequence ID" value="QTA37754.1"/>
    <property type="molecule type" value="Genomic_DNA"/>
</dbReference>
<dbReference type="RefSeq" id="WP_207566478.1">
    <property type="nucleotide sequence ID" value="NZ_CP071446.1"/>
</dbReference>
<dbReference type="Gene3D" id="3.40.630.30">
    <property type="match status" value="1"/>
</dbReference>
<protein>
    <submittedName>
        <fullName evidence="2">GNAT family N-acetyltransferase</fullName>
    </submittedName>
</protein>
<dbReference type="PANTHER" id="PTHR43415:SF3">
    <property type="entry name" value="GNAT-FAMILY ACETYLTRANSFERASE"/>
    <property type="match status" value="1"/>
</dbReference>
<dbReference type="Proteomes" id="UP000671862">
    <property type="component" value="Chromosome"/>
</dbReference>
<accession>A0ABX7S6D9</accession>
<evidence type="ECO:0000259" key="1">
    <source>
        <dbReference type="PROSITE" id="PS51186"/>
    </source>
</evidence>
<dbReference type="PROSITE" id="PS51186">
    <property type="entry name" value="GNAT"/>
    <property type="match status" value="1"/>
</dbReference>
<dbReference type="SUPFAM" id="SSF55729">
    <property type="entry name" value="Acyl-CoA N-acyltransferases (Nat)"/>
    <property type="match status" value="1"/>
</dbReference>
<feature type="domain" description="N-acetyltransferase" evidence="1">
    <location>
        <begin position="7"/>
        <end position="172"/>
    </location>
</feature>
<dbReference type="InterPro" id="IPR016181">
    <property type="entry name" value="Acyl_CoA_acyltransferase"/>
</dbReference>
<gene>
    <name evidence="2" type="ORF">JYK00_08505</name>
</gene>